<reference evidence="1" key="2">
    <citation type="submission" date="2025-08" db="UniProtKB">
        <authorList>
            <consortium name="Ensembl"/>
        </authorList>
    </citation>
    <scope>IDENTIFICATION</scope>
</reference>
<accession>A0A8C5ERX2</accession>
<dbReference type="Ensembl" id="ENSGWIT00000028407.1">
    <property type="protein sequence ID" value="ENSGWIP00000026014.1"/>
    <property type="gene ID" value="ENSGWIG00000013653.1"/>
</dbReference>
<protein>
    <submittedName>
        <fullName evidence="1">Uncharacterized protein</fullName>
    </submittedName>
</protein>
<reference evidence="1" key="3">
    <citation type="submission" date="2025-09" db="UniProtKB">
        <authorList>
            <consortium name="Ensembl"/>
        </authorList>
    </citation>
    <scope>IDENTIFICATION</scope>
</reference>
<reference evidence="1" key="1">
    <citation type="submission" date="2020-06" db="EMBL/GenBank/DDBJ databases">
        <authorList>
            <consortium name="Wellcome Sanger Institute Data Sharing"/>
        </authorList>
    </citation>
    <scope>NUCLEOTIDE SEQUENCE [LARGE SCALE GENOMIC DNA]</scope>
</reference>
<dbReference type="InterPro" id="IPR046359">
    <property type="entry name" value="Aftin-like"/>
</dbReference>
<organism evidence="1 2">
    <name type="scientific">Gouania willdenowi</name>
    <name type="common">Blunt-snouted clingfish</name>
    <name type="synonym">Lepadogaster willdenowi</name>
    <dbReference type="NCBI Taxonomy" id="441366"/>
    <lineage>
        <taxon>Eukaryota</taxon>
        <taxon>Metazoa</taxon>
        <taxon>Chordata</taxon>
        <taxon>Craniata</taxon>
        <taxon>Vertebrata</taxon>
        <taxon>Euteleostomi</taxon>
        <taxon>Actinopterygii</taxon>
        <taxon>Neopterygii</taxon>
        <taxon>Teleostei</taxon>
        <taxon>Neoteleostei</taxon>
        <taxon>Acanthomorphata</taxon>
        <taxon>Ovalentaria</taxon>
        <taxon>Blenniimorphae</taxon>
        <taxon>Blenniiformes</taxon>
        <taxon>Gobiesocoidei</taxon>
        <taxon>Gobiesocidae</taxon>
        <taxon>Gobiesocinae</taxon>
        <taxon>Gouania</taxon>
    </lineage>
</organism>
<dbReference type="GO" id="GO:0030121">
    <property type="term" value="C:AP-1 adaptor complex"/>
    <property type="evidence" value="ECO:0007669"/>
    <property type="project" value="TreeGrafter"/>
</dbReference>
<dbReference type="GO" id="GO:0030276">
    <property type="term" value="F:clathrin binding"/>
    <property type="evidence" value="ECO:0007669"/>
    <property type="project" value="InterPro"/>
</dbReference>
<name>A0A8C5ERX2_GOUWI</name>
<dbReference type="Proteomes" id="UP000694680">
    <property type="component" value="Chromosome 15"/>
</dbReference>
<dbReference type="PANTHER" id="PTHR16156:SF10">
    <property type="entry name" value="AFTIPHILIN-RELATED"/>
    <property type="match status" value="1"/>
</dbReference>
<dbReference type="AlphaFoldDB" id="A0A8C5ERX2"/>
<dbReference type="GO" id="GO:0032588">
    <property type="term" value="C:trans-Golgi network membrane"/>
    <property type="evidence" value="ECO:0007669"/>
    <property type="project" value="InterPro"/>
</dbReference>
<gene>
    <name evidence="1" type="primary">aftph</name>
</gene>
<dbReference type="PANTHER" id="PTHR16156">
    <property type="entry name" value="AFTIPHILIN A-RELATED"/>
    <property type="match status" value="1"/>
</dbReference>
<evidence type="ECO:0000313" key="1">
    <source>
        <dbReference type="Ensembl" id="ENSGWIP00000026014.1"/>
    </source>
</evidence>
<evidence type="ECO:0000313" key="2">
    <source>
        <dbReference type="Proteomes" id="UP000694680"/>
    </source>
</evidence>
<keyword evidence="2" id="KW-1185">Reference proteome</keyword>
<proteinExistence type="predicted"/>
<sequence>GLFLTPLLTPFLNPVTSSTSVFLIICVTLYCKGVDPELFELSTSKKDSRDDSEDTLDRLMSTAQKTCISEKKSPQDEDVSVEAVKVITELPNLSFMKAKVLMFPSVLRPPPVIKT</sequence>